<dbReference type="AlphaFoldDB" id="A0AAN5I767"/>
<feature type="region of interest" description="Disordered" evidence="1">
    <location>
        <begin position="118"/>
        <end position="139"/>
    </location>
</feature>
<reference evidence="3" key="1">
    <citation type="submission" date="2022-10" db="EMBL/GenBank/DDBJ databases">
        <title>Genome assembly of Pristionchus species.</title>
        <authorList>
            <person name="Yoshida K."/>
            <person name="Sommer R.J."/>
        </authorList>
    </citation>
    <scope>NUCLEOTIDE SEQUENCE [LARGE SCALE GENOMIC DNA]</scope>
    <source>
        <strain evidence="3">RS5460</strain>
    </source>
</reference>
<gene>
    <name evidence="2" type="ORF">PMAYCL1PPCAC_23176</name>
</gene>
<dbReference type="EMBL" id="BTRK01000005">
    <property type="protein sequence ID" value="GMR52981.1"/>
    <property type="molecule type" value="Genomic_DNA"/>
</dbReference>
<feature type="compositionally biased region" description="Basic and acidic residues" evidence="1">
    <location>
        <begin position="435"/>
        <end position="476"/>
    </location>
</feature>
<feature type="non-terminal residue" evidence="2">
    <location>
        <position position="1"/>
    </location>
</feature>
<organism evidence="2 3">
    <name type="scientific">Pristionchus mayeri</name>
    <dbReference type="NCBI Taxonomy" id="1317129"/>
    <lineage>
        <taxon>Eukaryota</taxon>
        <taxon>Metazoa</taxon>
        <taxon>Ecdysozoa</taxon>
        <taxon>Nematoda</taxon>
        <taxon>Chromadorea</taxon>
        <taxon>Rhabditida</taxon>
        <taxon>Rhabditina</taxon>
        <taxon>Diplogasteromorpha</taxon>
        <taxon>Diplogasteroidea</taxon>
        <taxon>Neodiplogasteridae</taxon>
        <taxon>Pristionchus</taxon>
    </lineage>
</organism>
<protein>
    <submittedName>
        <fullName evidence="2">Uncharacterized protein</fullName>
    </submittedName>
</protein>
<feature type="compositionally biased region" description="Basic residues" evidence="1">
    <location>
        <begin position="410"/>
        <end position="420"/>
    </location>
</feature>
<evidence type="ECO:0000313" key="2">
    <source>
        <dbReference type="EMBL" id="GMR52981.1"/>
    </source>
</evidence>
<feature type="region of interest" description="Disordered" evidence="1">
    <location>
        <begin position="342"/>
        <end position="546"/>
    </location>
</feature>
<name>A0AAN5I767_9BILA</name>
<sequence length="546" mass="63354">VKPMSEPATPSSAARTQKLDFFFETEPLSSANLALIPSEESQSFDQTPVINRTGKRGKCILVMDNSMPSSSNLIVELDHGVNKEVQPIIRDPTKSTPNKGRRSVTWVDEKSDSPLYTRFSYPVGEDDGPVSRKRPIGGAEVTKCPRKKLDDDDEVMEVPVEIKTDVKAVKRAKRKRRTQNANDETPVIAELSDEDEDVPLIMNENDDDSLLMINENESDDEGLLMIDEGNEEVERVESTKPKRMNQEELRRKKEASIAESDRLMEELKHAKTEDDPDLEFALLSSLVYRDNKKKERKTRLKTKEELQKEIDAQLSAIPPMGTSGIYEEELNAIKKFNKDWSTSLMNMNGHDDDEDENEEKKEEDGPRRSKRHFEDMPELEDLFNDPTFANFNHNKRRLDDDEERVEVKKKTGGKKGVPKKKKEEGRPETEEEVLAEIRRKIEESEEKAKRMKKQRIEEKERKKEEMAKRKSDEKRERKEKKRKKEEARDRERLKKEEDERSLMDRKPKSRAEAARRTKALLALGGEGRNGSEDEEEEPKKKKRKYR</sequence>
<feature type="compositionally biased region" description="Acidic residues" evidence="1">
    <location>
        <begin position="191"/>
        <end position="209"/>
    </location>
</feature>
<feature type="compositionally biased region" description="Basic and acidic residues" evidence="1">
    <location>
        <begin position="232"/>
        <end position="256"/>
    </location>
</feature>
<comment type="caution">
    <text evidence="2">The sequence shown here is derived from an EMBL/GenBank/DDBJ whole genome shotgun (WGS) entry which is preliminary data.</text>
</comment>
<evidence type="ECO:0000256" key="1">
    <source>
        <dbReference type="SAM" id="MobiDB-lite"/>
    </source>
</evidence>
<proteinExistence type="predicted"/>
<feature type="non-terminal residue" evidence="2">
    <location>
        <position position="546"/>
    </location>
</feature>
<dbReference type="Proteomes" id="UP001328107">
    <property type="component" value="Unassembled WGS sequence"/>
</dbReference>
<feature type="compositionally biased region" description="Basic and acidic residues" evidence="1">
    <location>
        <begin position="484"/>
        <end position="515"/>
    </location>
</feature>
<evidence type="ECO:0000313" key="3">
    <source>
        <dbReference type="Proteomes" id="UP001328107"/>
    </source>
</evidence>
<feature type="region of interest" description="Disordered" evidence="1">
    <location>
        <begin position="170"/>
        <end position="211"/>
    </location>
</feature>
<keyword evidence="3" id="KW-1185">Reference proteome</keyword>
<feature type="compositionally biased region" description="Basic and acidic residues" evidence="1">
    <location>
        <begin position="358"/>
        <end position="375"/>
    </location>
</feature>
<accession>A0AAN5I767</accession>
<feature type="region of interest" description="Disordered" evidence="1">
    <location>
        <begin position="230"/>
        <end position="256"/>
    </location>
</feature>